<evidence type="ECO:0000313" key="2">
    <source>
        <dbReference type="Proteomes" id="UP000297245"/>
    </source>
</evidence>
<keyword evidence="2" id="KW-1185">Reference proteome</keyword>
<protein>
    <submittedName>
        <fullName evidence="1">Uncharacterized protein</fullName>
    </submittedName>
</protein>
<dbReference type="EMBL" id="ML179941">
    <property type="protein sequence ID" value="THU80097.1"/>
    <property type="molecule type" value="Genomic_DNA"/>
</dbReference>
<gene>
    <name evidence="1" type="ORF">K435DRAFT_810166</name>
</gene>
<name>A0A4S8KVY6_DENBC</name>
<proteinExistence type="predicted"/>
<sequence length="183" mass="20281">MSLEGVNTEISQGAFDLVIDTASPAAGVDAATINSLPPPSPLPLGEKVNYINTKRSGNRIQESEIKNQKMKLAHPDIVEHSILARSNVPGFFLITEAYDQVHYFMQECHKITTEAWFSVSSLPNVETGTVEGHVHRLYAIRTILRSFDDPSSTLEEIEDLISYVESIIHPLENFLDNPPPPAQ</sequence>
<reference evidence="1 2" key="1">
    <citation type="journal article" date="2019" name="Nat. Ecol. Evol.">
        <title>Megaphylogeny resolves global patterns of mushroom evolution.</title>
        <authorList>
            <person name="Varga T."/>
            <person name="Krizsan K."/>
            <person name="Foldi C."/>
            <person name="Dima B."/>
            <person name="Sanchez-Garcia M."/>
            <person name="Sanchez-Ramirez S."/>
            <person name="Szollosi G.J."/>
            <person name="Szarkandi J.G."/>
            <person name="Papp V."/>
            <person name="Albert L."/>
            <person name="Andreopoulos W."/>
            <person name="Angelini C."/>
            <person name="Antonin V."/>
            <person name="Barry K.W."/>
            <person name="Bougher N.L."/>
            <person name="Buchanan P."/>
            <person name="Buyck B."/>
            <person name="Bense V."/>
            <person name="Catcheside P."/>
            <person name="Chovatia M."/>
            <person name="Cooper J."/>
            <person name="Damon W."/>
            <person name="Desjardin D."/>
            <person name="Finy P."/>
            <person name="Geml J."/>
            <person name="Haridas S."/>
            <person name="Hughes K."/>
            <person name="Justo A."/>
            <person name="Karasinski D."/>
            <person name="Kautmanova I."/>
            <person name="Kiss B."/>
            <person name="Kocsube S."/>
            <person name="Kotiranta H."/>
            <person name="LaButti K.M."/>
            <person name="Lechner B.E."/>
            <person name="Liimatainen K."/>
            <person name="Lipzen A."/>
            <person name="Lukacs Z."/>
            <person name="Mihaltcheva S."/>
            <person name="Morgado L.N."/>
            <person name="Niskanen T."/>
            <person name="Noordeloos M.E."/>
            <person name="Ohm R.A."/>
            <person name="Ortiz-Santana B."/>
            <person name="Ovrebo C."/>
            <person name="Racz N."/>
            <person name="Riley R."/>
            <person name="Savchenko A."/>
            <person name="Shiryaev A."/>
            <person name="Soop K."/>
            <person name="Spirin V."/>
            <person name="Szebenyi C."/>
            <person name="Tomsovsky M."/>
            <person name="Tulloss R.E."/>
            <person name="Uehling J."/>
            <person name="Grigoriev I.V."/>
            <person name="Vagvolgyi C."/>
            <person name="Papp T."/>
            <person name="Martin F.M."/>
            <person name="Miettinen O."/>
            <person name="Hibbett D.S."/>
            <person name="Nagy L.G."/>
        </authorList>
    </citation>
    <scope>NUCLEOTIDE SEQUENCE [LARGE SCALE GENOMIC DNA]</scope>
    <source>
        <strain evidence="1 2">CBS 962.96</strain>
    </source>
</reference>
<accession>A0A4S8KVY6</accession>
<dbReference type="AlphaFoldDB" id="A0A4S8KVY6"/>
<dbReference type="OrthoDB" id="2686689at2759"/>
<dbReference type="Proteomes" id="UP000297245">
    <property type="component" value="Unassembled WGS sequence"/>
</dbReference>
<organism evidence="1 2">
    <name type="scientific">Dendrothele bispora (strain CBS 962.96)</name>
    <dbReference type="NCBI Taxonomy" id="1314807"/>
    <lineage>
        <taxon>Eukaryota</taxon>
        <taxon>Fungi</taxon>
        <taxon>Dikarya</taxon>
        <taxon>Basidiomycota</taxon>
        <taxon>Agaricomycotina</taxon>
        <taxon>Agaricomycetes</taxon>
        <taxon>Agaricomycetidae</taxon>
        <taxon>Agaricales</taxon>
        <taxon>Agaricales incertae sedis</taxon>
        <taxon>Dendrothele</taxon>
    </lineage>
</organism>
<evidence type="ECO:0000313" key="1">
    <source>
        <dbReference type="EMBL" id="THU80097.1"/>
    </source>
</evidence>